<evidence type="ECO:0000256" key="1">
    <source>
        <dbReference type="ARBA" id="ARBA00008645"/>
    </source>
</evidence>
<protein>
    <submittedName>
        <fullName evidence="3">Alpha/beta hydrolase</fullName>
    </submittedName>
</protein>
<reference evidence="3 4" key="1">
    <citation type="submission" date="2022-12" db="EMBL/GenBank/DDBJ databases">
        <title>Hymenobacter canadensis sp. nov. isolated from lake water of the Cambridge Bay, Canada.</title>
        <authorList>
            <person name="Kim W.H."/>
            <person name="Lee Y.M."/>
        </authorList>
    </citation>
    <scope>NUCLEOTIDE SEQUENCE [LARGE SCALE GENOMIC DNA]</scope>
    <source>
        <strain evidence="3 4">PAMC 29467</strain>
    </source>
</reference>
<proteinExistence type="inferred from homology"/>
<keyword evidence="3" id="KW-0378">Hydrolase</keyword>
<keyword evidence="4" id="KW-1185">Reference proteome</keyword>
<dbReference type="InterPro" id="IPR000073">
    <property type="entry name" value="AB_hydrolase_1"/>
</dbReference>
<comment type="similarity">
    <text evidence="1">Belongs to the AB hydrolase superfamily.</text>
</comment>
<organism evidence="3 4">
    <name type="scientific">Hymenobacter canadensis</name>
    <dbReference type="NCBI Taxonomy" id="2999067"/>
    <lineage>
        <taxon>Bacteria</taxon>
        <taxon>Pseudomonadati</taxon>
        <taxon>Bacteroidota</taxon>
        <taxon>Cytophagia</taxon>
        <taxon>Cytophagales</taxon>
        <taxon>Hymenobacteraceae</taxon>
        <taxon>Hymenobacter</taxon>
    </lineage>
</organism>
<dbReference type="InterPro" id="IPR029058">
    <property type="entry name" value="AB_hydrolase_fold"/>
</dbReference>
<dbReference type="RefSeq" id="WP_269560091.1">
    <property type="nucleotide sequence ID" value="NZ_CP114767.1"/>
</dbReference>
<dbReference type="Gene3D" id="3.40.50.1820">
    <property type="entry name" value="alpha/beta hydrolase"/>
    <property type="match status" value="1"/>
</dbReference>
<accession>A0ABY7LNL6</accession>
<dbReference type="Proteomes" id="UP001211005">
    <property type="component" value="Chromosome"/>
</dbReference>
<dbReference type="PRINTS" id="PR00111">
    <property type="entry name" value="ABHYDROLASE"/>
</dbReference>
<dbReference type="GO" id="GO:0016787">
    <property type="term" value="F:hydrolase activity"/>
    <property type="evidence" value="ECO:0007669"/>
    <property type="project" value="UniProtKB-KW"/>
</dbReference>
<sequence length="264" mass="28913">MDVLKRNNVRVLGHGSRTLVLVNGFGCDQSIWNAVTPVLAKQFRVVLFDQIGAGDSDSTAYDPAKYASLAGYTQDLLEICRQLQLSQVTLIGHSVGAMICLLATIEAPELFRQLLLLCPSPCYTNHPSYHGGFEQADIDSMLAFMETDFVGWADSFAHFVMGTPDRPSLAMELAHRFCRNDPFIAKQFARVTFTADNRNDLQRVPTPCLLVQCAQDLIAPLEVGSYLLASIPRATLVTLPVSGHCPHVSAPLQTLTVLQSFMAA</sequence>
<evidence type="ECO:0000259" key="2">
    <source>
        <dbReference type="Pfam" id="PF12697"/>
    </source>
</evidence>
<evidence type="ECO:0000313" key="4">
    <source>
        <dbReference type="Proteomes" id="UP001211005"/>
    </source>
</evidence>
<feature type="domain" description="AB hydrolase-1" evidence="2">
    <location>
        <begin position="19"/>
        <end position="252"/>
    </location>
</feature>
<dbReference type="Pfam" id="PF12697">
    <property type="entry name" value="Abhydrolase_6"/>
    <property type="match status" value="1"/>
</dbReference>
<dbReference type="PANTHER" id="PTHR43039">
    <property type="entry name" value="ESTERASE-RELATED"/>
    <property type="match status" value="1"/>
</dbReference>
<name>A0ABY7LNL6_9BACT</name>
<evidence type="ECO:0000313" key="3">
    <source>
        <dbReference type="EMBL" id="WBA42033.1"/>
    </source>
</evidence>
<gene>
    <name evidence="3" type="ORF">O3303_00380</name>
</gene>
<dbReference type="EMBL" id="CP114767">
    <property type="protein sequence ID" value="WBA42033.1"/>
    <property type="molecule type" value="Genomic_DNA"/>
</dbReference>
<dbReference type="SUPFAM" id="SSF53474">
    <property type="entry name" value="alpha/beta-Hydrolases"/>
    <property type="match status" value="1"/>
</dbReference>